<dbReference type="PROSITE" id="PS50931">
    <property type="entry name" value="HTH_LYSR"/>
    <property type="match status" value="1"/>
</dbReference>
<dbReference type="InterPro" id="IPR000847">
    <property type="entry name" value="LysR_HTH_N"/>
</dbReference>
<dbReference type="KEGG" id="sphu:SPPYR_1254"/>
<dbReference type="GO" id="GO:0043565">
    <property type="term" value="F:sequence-specific DNA binding"/>
    <property type="evidence" value="ECO:0007669"/>
    <property type="project" value="TreeGrafter"/>
</dbReference>
<dbReference type="Pfam" id="PF03466">
    <property type="entry name" value="LysR_substrate"/>
    <property type="match status" value="1"/>
</dbReference>
<evidence type="ECO:0000256" key="2">
    <source>
        <dbReference type="ARBA" id="ARBA00023015"/>
    </source>
</evidence>
<evidence type="ECO:0000259" key="5">
    <source>
        <dbReference type="PROSITE" id="PS50931"/>
    </source>
</evidence>
<organism evidence="6">
    <name type="scientific">uncultured Sphingopyxis sp</name>
    <dbReference type="NCBI Taxonomy" id="310581"/>
    <lineage>
        <taxon>Bacteria</taxon>
        <taxon>Pseudomonadati</taxon>
        <taxon>Pseudomonadota</taxon>
        <taxon>Alphaproteobacteria</taxon>
        <taxon>Sphingomonadales</taxon>
        <taxon>Sphingomonadaceae</taxon>
        <taxon>Sphingopyxis</taxon>
        <taxon>environmental samples</taxon>
    </lineage>
</organism>
<dbReference type="InterPro" id="IPR036390">
    <property type="entry name" value="WH_DNA-bd_sf"/>
</dbReference>
<dbReference type="AlphaFoldDB" id="A0A1Y5PYS3"/>
<dbReference type="InterPro" id="IPR058163">
    <property type="entry name" value="LysR-type_TF_proteobact-type"/>
</dbReference>
<dbReference type="Gene3D" id="3.40.190.10">
    <property type="entry name" value="Periplasmic binding protein-like II"/>
    <property type="match status" value="2"/>
</dbReference>
<dbReference type="GO" id="GO:0006351">
    <property type="term" value="P:DNA-templated transcription"/>
    <property type="evidence" value="ECO:0007669"/>
    <property type="project" value="TreeGrafter"/>
</dbReference>
<dbReference type="PANTHER" id="PTHR30537:SF26">
    <property type="entry name" value="GLYCINE CLEAVAGE SYSTEM TRANSCRIPTIONAL ACTIVATOR"/>
    <property type="match status" value="1"/>
</dbReference>
<keyword evidence="4" id="KW-0804">Transcription</keyword>
<dbReference type="FunFam" id="3.40.190.10:FF:000017">
    <property type="entry name" value="Glycine cleavage system transcriptional activator"/>
    <property type="match status" value="1"/>
</dbReference>
<keyword evidence="2" id="KW-0805">Transcription regulation</keyword>
<dbReference type="PRINTS" id="PR00039">
    <property type="entry name" value="HTHLYSR"/>
</dbReference>
<dbReference type="GO" id="GO:0003700">
    <property type="term" value="F:DNA-binding transcription factor activity"/>
    <property type="evidence" value="ECO:0007669"/>
    <property type="project" value="InterPro"/>
</dbReference>
<dbReference type="Pfam" id="PF00126">
    <property type="entry name" value="HTH_1"/>
    <property type="match status" value="1"/>
</dbReference>
<dbReference type="SUPFAM" id="SSF53850">
    <property type="entry name" value="Periplasmic binding protein-like II"/>
    <property type="match status" value="1"/>
</dbReference>
<dbReference type="EMBL" id="LT598653">
    <property type="protein sequence ID" value="SBV32374.1"/>
    <property type="molecule type" value="Genomic_DNA"/>
</dbReference>
<feature type="domain" description="HTH lysR-type" evidence="5">
    <location>
        <begin position="12"/>
        <end position="69"/>
    </location>
</feature>
<evidence type="ECO:0000256" key="1">
    <source>
        <dbReference type="ARBA" id="ARBA00009437"/>
    </source>
</evidence>
<evidence type="ECO:0000256" key="3">
    <source>
        <dbReference type="ARBA" id="ARBA00023125"/>
    </source>
</evidence>
<reference evidence="6" key="1">
    <citation type="submission" date="2016-03" db="EMBL/GenBank/DDBJ databases">
        <authorList>
            <person name="Ploux O."/>
        </authorList>
    </citation>
    <scope>NUCLEOTIDE SEQUENCE</scope>
    <source>
        <strain evidence="6">UC10</strain>
    </source>
</reference>
<dbReference type="FunFam" id="1.10.10.10:FF:000001">
    <property type="entry name" value="LysR family transcriptional regulator"/>
    <property type="match status" value="1"/>
</dbReference>
<protein>
    <submittedName>
        <fullName evidence="6">Transcriptional regulator, LysR family protein</fullName>
    </submittedName>
</protein>
<dbReference type="Gene3D" id="1.10.10.10">
    <property type="entry name" value="Winged helix-like DNA-binding domain superfamily/Winged helix DNA-binding domain"/>
    <property type="match status" value="1"/>
</dbReference>
<proteinExistence type="inferred from homology"/>
<comment type="similarity">
    <text evidence="1">Belongs to the LysR transcriptional regulatory family.</text>
</comment>
<accession>A0A1Y5PYS3</accession>
<evidence type="ECO:0000313" key="6">
    <source>
        <dbReference type="EMBL" id="SBV32374.1"/>
    </source>
</evidence>
<sequence length="302" mass="33381">MLMNEHARRLLPPMAALHSFMAAARHGSFSKAAAEIGLTQSAVSRQVATLEDWLQTSLFDRAGRRVQLSADGRAYADAIGPALAAIRVATARALAEPAETALRIATLPTFGMRWLAPRLGQLTRDMPELVIEFAARSHEFDFEDERFDAAVHYGLPTWPRAEHDLLFRERAIPVIAPRLLDEHPVTTPRDLLHFPLLVQAERRDAWRLWLHHMGVPVDGMIAGPTFEHFLMLAQAAVAGAGVALLPSFMIEPELESGALVCPFDQAVVGEAAYYLVYPAERLNSPLFARLREWILAEAAAQG</sequence>
<dbReference type="SUPFAM" id="SSF46785">
    <property type="entry name" value="Winged helix' DNA-binding domain"/>
    <property type="match status" value="1"/>
</dbReference>
<dbReference type="InterPro" id="IPR005119">
    <property type="entry name" value="LysR_subst-bd"/>
</dbReference>
<dbReference type="NCBIfam" id="NF008352">
    <property type="entry name" value="PRK11139.1"/>
    <property type="match status" value="1"/>
</dbReference>
<evidence type="ECO:0000256" key="4">
    <source>
        <dbReference type="ARBA" id="ARBA00023163"/>
    </source>
</evidence>
<gene>
    <name evidence="6" type="ORF">SPPYR_1254</name>
</gene>
<name>A0A1Y5PYS3_9SPHN</name>
<keyword evidence="3" id="KW-0238">DNA-binding</keyword>
<dbReference type="InterPro" id="IPR036388">
    <property type="entry name" value="WH-like_DNA-bd_sf"/>
</dbReference>
<dbReference type="PANTHER" id="PTHR30537">
    <property type="entry name" value="HTH-TYPE TRANSCRIPTIONAL REGULATOR"/>
    <property type="match status" value="1"/>
</dbReference>